<protein>
    <recommendedName>
        <fullName evidence="3">Colicin immunity protein / pyocin immunity protein</fullName>
    </recommendedName>
</protein>
<accession>A0A1I0ZZG9</accession>
<keyword evidence="2" id="KW-1185">Reference proteome</keyword>
<evidence type="ECO:0008006" key="3">
    <source>
        <dbReference type="Google" id="ProtNLM"/>
    </source>
</evidence>
<dbReference type="Proteomes" id="UP000198619">
    <property type="component" value="Unassembled WGS sequence"/>
</dbReference>
<evidence type="ECO:0000313" key="1">
    <source>
        <dbReference type="EMBL" id="SFB31135.1"/>
    </source>
</evidence>
<dbReference type="STRING" id="84698.SAMN04488528_10286"/>
<reference evidence="1 2" key="1">
    <citation type="submission" date="2016-10" db="EMBL/GenBank/DDBJ databases">
        <authorList>
            <person name="de Groot N.N."/>
        </authorList>
    </citation>
    <scope>NUCLEOTIDE SEQUENCE [LARGE SCALE GENOMIC DNA]</scope>
    <source>
        <strain evidence="1 2">DSM 12271</strain>
    </source>
</reference>
<proteinExistence type="predicted"/>
<organism evidence="1 2">
    <name type="scientific">Clostridium frigidicarnis</name>
    <dbReference type="NCBI Taxonomy" id="84698"/>
    <lineage>
        <taxon>Bacteria</taxon>
        <taxon>Bacillati</taxon>
        <taxon>Bacillota</taxon>
        <taxon>Clostridia</taxon>
        <taxon>Eubacteriales</taxon>
        <taxon>Clostridiaceae</taxon>
        <taxon>Clostridium</taxon>
    </lineage>
</organism>
<dbReference type="RefSeq" id="WP_090042398.1">
    <property type="nucleotide sequence ID" value="NZ_FOKI01000028.1"/>
</dbReference>
<dbReference type="AlphaFoldDB" id="A0A1I0ZZG9"/>
<sequence>MDRKLSKEELVTKICNVYGNEEEIDNWIEILEKERGCPEIADYIYCDQDNLSPKEIVDKALSYKPILL</sequence>
<evidence type="ECO:0000313" key="2">
    <source>
        <dbReference type="Proteomes" id="UP000198619"/>
    </source>
</evidence>
<name>A0A1I0ZZG9_9CLOT</name>
<gene>
    <name evidence="1" type="ORF">SAMN04488528_10286</name>
</gene>
<dbReference type="OrthoDB" id="6555806at2"/>
<dbReference type="EMBL" id="FOKI01000028">
    <property type="protein sequence ID" value="SFB31135.1"/>
    <property type="molecule type" value="Genomic_DNA"/>
</dbReference>